<keyword evidence="2" id="KW-1185">Reference proteome</keyword>
<comment type="caution">
    <text evidence="1">The sequence shown here is derived from an EMBL/GenBank/DDBJ whole genome shotgun (WGS) entry which is preliminary data.</text>
</comment>
<dbReference type="EMBL" id="JAMPKM010000002">
    <property type="protein sequence ID" value="MEP0816386.1"/>
    <property type="molecule type" value="Genomic_DNA"/>
</dbReference>
<proteinExistence type="predicted"/>
<evidence type="ECO:0000313" key="1">
    <source>
        <dbReference type="EMBL" id="MEP0816386.1"/>
    </source>
</evidence>
<dbReference type="Proteomes" id="UP001464891">
    <property type="component" value="Unassembled WGS sequence"/>
</dbReference>
<evidence type="ECO:0000313" key="2">
    <source>
        <dbReference type="Proteomes" id="UP001464891"/>
    </source>
</evidence>
<organism evidence="1 2">
    <name type="scientific">Trichocoleus desertorum GB2-A4</name>
    <dbReference type="NCBI Taxonomy" id="2933944"/>
    <lineage>
        <taxon>Bacteria</taxon>
        <taxon>Bacillati</taxon>
        <taxon>Cyanobacteriota</taxon>
        <taxon>Cyanophyceae</taxon>
        <taxon>Leptolyngbyales</taxon>
        <taxon>Trichocoleusaceae</taxon>
        <taxon>Trichocoleus</taxon>
    </lineage>
</organism>
<dbReference type="RefSeq" id="WP_190433717.1">
    <property type="nucleotide sequence ID" value="NZ_JAMPKM010000002.1"/>
</dbReference>
<gene>
    <name evidence="1" type="ORF">NC998_04680</name>
</gene>
<sequence length="418" mass="45007">MSFDIFDERYYLATNPDVANAVQAGFFSSGLQHFQLFGITEGRVSVSPLYNEGLYLQANPDVANAVATGSLRSGLQHYILYGETESRFGLLGLYNEQAYLQRYPDVANAVQSGIFSSGFQHLVQFGFEEGRFAALFNEQYYLQKYPDVANAVQTGIFSSGAQHFLQFGLTEGRSGGTLFNEGFYLRRYPDVANAVAAGIFSSGLAHFAQSGQTENRSGTAFNEQVYLALYSDVANAVKARIFSSGLDHYLQFGQFEDFRSPLFSGSKGNDIIAASSSDFGLNDDFVNSVMGVQVSRITATVESLQNLALGSFGVGEVDTLVGGDAADEFYLGFGGQFYGTPTAFYVGAGSTDFALIKNFDLNEDFIVLAGSEDQYTRQVVDGNLTISNTAGDLIGVVEGVVSLSIIGPSVLPGTFLLG</sequence>
<name>A0ABV0J3P5_9CYAN</name>
<accession>A0ABV0J3P5</accession>
<reference evidence="1 2" key="1">
    <citation type="submission" date="2022-04" db="EMBL/GenBank/DDBJ databases">
        <title>Positive selection, recombination, and allopatry shape intraspecific diversity of widespread and dominant cyanobacteria.</title>
        <authorList>
            <person name="Wei J."/>
            <person name="Shu W."/>
            <person name="Hu C."/>
        </authorList>
    </citation>
    <scope>NUCLEOTIDE SEQUENCE [LARGE SCALE GENOMIC DNA]</scope>
    <source>
        <strain evidence="1 2">GB2-A4</strain>
    </source>
</reference>
<evidence type="ECO:0008006" key="3">
    <source>
        <dbReference type="Google" id="ProtNLM"/>
    </source>
</evidence>
<protein>
    <recommendedName>
        <fullName evidence="3">Calcium-binding protein</fullName>
    </recommendedName>
</protein>